<keyword evidence="3 6" id="KW-0812">Transmembrane</keyword>
<dbReference type="InterPro" id="IPR036259">
    <property type="entry name" value="MFS_trans_sf"/>
</dbReference>
<reference evidence="7" key="1">
    <citation type="submission" date="2022-04" db="EMBL/GenBank/DDBJ databases">
        <title>Carnegiea gigantea Genome sequencing and assembly v2.</title>
        <authorList>
            <person name="Copetti D."/>
            <person name="Sanderson M.J."/>
            <person name="Burquez A."/>
            <person name="Wojciechowski M.F."/>
        </authorList>
    </citation>
    <scope>NUCLEOTIDE SEQUENCE</scope>
    <source>
        <strain evidence="7">SGP5-SGP5p</strain>
        <tissue evidence="7">Aerial part</tissue>
    </source>
</reference>
<dbReference type="PANTHER" id="PTHR48020:SF35">
    <property type="entry name" value="SUGAR TRANSPORTER"/>
    <property type="match status" value="1"/>
</dbReference>
<feature type="transmembrane region" description="Helical" evidence="6">
    <location>
        <begin position="464"/>
        <end position="485"/>
    </location>
</feature>
<dbReference type="Proteomes" id="UP001153076">
    <property type="component" value="Unassembled WGS sequence"/>
</dbReference>
<evidence type="ECO:0008006" key="9">
    <source>
        <dbReference type="Google" id="ProtNLM"/>
    </source>
</evidence>
<feature type="transmembrane region" description="Helical" evidence="6">
    <location>
        <begin position="367"/>
        <end position="386"/>
    </location>
</feature>
<evidence type="ECO:0000313" key="7">
    <source>
        <dbReference type="EMBL" id="KAJ8422779.1"/>
    </source>
</evidence>
<dbReference type="GO" id="GO:0022857">
    <property type="term" value="F:transmembrane transporter activity"/>
    <property type="evidence" value="ECO:0007669"/>
    <property type="project" value="InterPro"/>
</dbReference>
<dbReference type="EMBL" id="JAKOGI010002145">
    <property type="protein sequence ID" value="KAJ8422779.1"/>
    <property type="molecule type" value="Genomic_DNA"/>
</dbReference>
<dbReference type="Pfam" id="PF00083">
    <property type="entry name" value="Sugar_tr"/>
    <property type="match status" value="2"/>
</dbReference>
<dbReference type="InterPro" id="IPR005828">
    <property type="entry name" value="MFS_sugar_transport-like"/>
</dbReference>
<protein>
    <recommendedName>
        <fullName evidence="9">Major facilitator superfamily (MFS) profile domain-containing protein</fullName>
    </recommendedName>
</protein>
<dbReference type="GO" id="GO:0016020">
    <property type="term" value="C:membrane"/>
    <property type="evidence" value="ECO:0007669"/>
    <property type="project" value="UniProtKB-SubCell"/>
</dbReference>
<accession>A0A9Q1JHE1</accession>
<dbReference type="AlphaFoldDB" id="A0A9Q1JHE1"/>
<keyword evidence="5 6" id="KW-0472">Membrane</keyword>
<evidence type="ECO:0000256" key="1">
    <source>
        <dbReference type="ARBA" id="ARBA00004370"/>
    </source>
</evidence>
<comment type="subcellular location">
    <subcellularLocation>
        <location evidence="1">Membrane</location>
    </subcellularLocation>
</comment>
<evidence type="ECO:0000256" key="3">
    <source>
        <dbReference type="ARBA" id="ARBA00022692"/>
    </source>
</evidence>
<sequence length="544" mass="58736">MSFMLALSWRLVLGVPGIPLVFYLLCAFFYLPESPRWLVSKGKMSEAKKALKRLRGIEDVSGEMALLVEGLGVGGETSIREYIIGPGDEHKEDQEGSMKAKIKLCGAEEGLSWIAKPLTGETSPPGLTSQHGSVVNQSLVDPVVILFRGVQEKQPEQGSMRSAHFPNYGSMYSATGAHSQRDRHVDEKTEYTDGDDYQVESAGEASDADNLEAALILQQATTAEKDMTAPPPQGSVLSLGVQGSLLQASGETVGSTGIDGSWQLAWTLDKKEDSEEGKNTGDGFKGMYLHLDRGSVILPPGGGEDQEEGNHVQACKQACYVKEGAHGSTSGRSCHGINGVVYYIPQVLEEARVEALLADVAIIGKSASFMFSALTTFLMLPCIGVAMKLMDISGRSSLLLATIPVLVVSLIILLMACTINMSYVLNAVISTVCLIVYFCTFVMAYGPIPNILCSEIFPTRVRGVCFAICSLVFWIGNIIVCYTLPLLLRYIGLGGIFAIYATVCVTFWVFVYLKVPVTKGMPLEIITEFFVVGSQKSESPNKAE</sequence>
<evidence type="ECO:0000256" key="5">
    <source>
        <dbReference type="ARBA" id="ARBA00023136"/>
    </source>
</evidence>
<gene>
    <name evidence="7" type="ORF">Cgig2_026691</name>
</gene>
<organism evidence="7 8">
    <name type="scientific">Carnegiea gigantea</name>
    <dbReference type="NCBI Taxonomy" id="171969"/>
    <lineage>
        <taxon>Eukaryota</taxon>
        <taxon>Viridiplantae</taxon>
        <taxon>Streptophyta</taxon>
        <taxon>Embryophyta</taxon>
        <taxon>Tracheophyta</taxon>
        <taxon>Spermatophyta</taxon>
        <taxon>Magnoliopsida</taxon>
        <taxon>eudicotyledons</taxon>
        <taxon>Gunneridae</taxon>
        <taxon>Pentapetalae</taxon>
        <taxon>Caryophyllales</taxon>
        <taxon>Cactineae</taxon>
        <taxon>Cactaceae</taxon>
        <taxon>Cactoideae</taxon>
        <taxon>Echinocereeae</taxon>
        <taxon>Carnegiea</taxon>
    </lineage>
</organism>
<evidence type="ECO:0000313" key="8">
    <source>
        <dbReference type="Proteomes" id="UP001153076"/>
    </source>
</evidence>
<feature type="transmembrane region" description="Helical" evidence="6">
    <location>
        <begin position="427"/>
        <end position="452"/>
    </location>
</feature>
<evidence type="ECO:0000256" key="2">
    <source>
        <dbReference type="ARBA" id="ARBA00022448"/>
    </source>
</evidence>
<dbReference type="OrthoDB" id="6339427at2759"/>
<proteinExistence type="predicted"/>
<dbReference type="PANTHER" id="PTHR48020">
    <property type="entry name" value="PROTON MYO-INOSITOL COTRANSPORTER"/>
    <property type="match status" value="1"/>
</dbReference>
<dbReference type="Gene3D" id="1.20.1250.20">
    <property type="entry name" value="MFS general substrate transporter like domains"/>
    <property type="match status" value="2"/>
</dbReference>
<keyword evidence="2" id="KW-0813">Transport</keyword>
<feature type="transmembrane region" description="Helical" evidence="6">
    <location>
        <begin position="12"/>
        <end position="31"/>
    </location>
</feature>
<feature type="transmembrane region" description="Helical" evidence="6">
    <location>
        <begin position="398"/>
        <end position="421"/>
    </location>
</feature>
<name>A0A9Q1JHE1_9CARY</name>
<evidence type="ECO:0000256" key="4">
    <source>
        <dbReference type="ARBA" id="ARBA00022989"/>
    </source>
</evidence>
<dbReference type="SUPFAM" id="SSF103473">
    <property type="entry name" value="MFS general substrate transporter"/>
    <property type="match status" value="2"/>
</dbReference>
<comment type="caution">
    <text evidence="7">The sequence shown here is derived from an EMBL/GenBank/DDBJ whole genome shotgun (WGS) entry which is preliminary data.</text>
</comment>
<evidence type="ECO:0000256" key="6">
    <source>
        <dbReference type="SAM" id="Phobius"/>
    </source>
</evidence>
<feature type="transmembrane region" description="Helical" evidence="6">
    <location>
        <begin position="491"/>
        <end position="513"/>
    </location>
</feature>
<keyword evidence="8" id="KW-1185">Reference proteome</keyword>
<keyword evidence="4 6" id="KW-1133">Transmembrane helix</keyword>
<dbReference type="InterPro" id="IPR050814">
    <property type="entry name" value="Myo-inositol_Transporter"/>
</dbReference>